<dbReference type="Proteomes" id="UP000035213">
    <property type="component" value="Chromosome"/>
</dbReference>
<gene>
    <name evidence="1" type="ORF">OK18_19035</name>
</gene>
<dbReference type="STRING" id="1324352.OK18_19035"/>
<protein>
    <submittedName>
        <fullName evidence="1">Uncharacterized protein</fullName>
    </submittedName>
</protein>
<dbReference type="KEGG" id="cgn:OK18_19035"/>
<dbReference type="EMBL" id="CP009928">
    <property type="protein sequence ID" value="AKK74427.1"/>
    <property type="molecule type" value="Genomic_DNA"/>
</dbReference>
<dbReference type="PATRIC" id="fig|1324352.5.peg.3999"/>
<dbReference type="AlphaFoldDB" id="A0A0G3MBE9"/>
<accession>A0A0G3MBE9</accession>
<evidence type="ECO:0000313" key="2">
    <source>
        <dbReference type="Proteomes" id="UP000035213"/>
    </source>
</evidence>
<evidence type="ECO:0000313" key="1">
    <source>
        <dbReference type="EMBL" id="AKK74427.1"/>
    </source>
</evidence>
<reference evidence="1 2" key="1">
    <citation type="submission" date="2014-11" db="EMBL/GenBank/DDBJ databases">
        <authorList>
            <person name="Park G.-S."/>
            <person name="Hong S.-J."/>
            <person name="Jung B.K."/>
            <person name="Khan A.R."/>
            <person name="Kwak Y."/>
            <person name="Shin J.-H."/>
        </authorList>
    </citation>
    <scope>NUCLEOTIDE SEQUENCE [LARGE SCALE GENOMIC DNA]</scope>
    <source>
        <strain evidence="1 2">DSM 27622</strain>
    </source>
</reference>
<sequence length="165" mass="19360">MNTTLILTTNDKEMIDAINMVSDNWHEMPLPDHPILTQFSRKLIVSGFSNPDLNHPEERIYVYVKQVLTLKPTNEVYKSIDMKPWEIYEWNMEEVIRPDGSVMTGIRQTLDDEGNVINEQEEVVKVPSIQYVRYLIKSKTAHLTDLLARFMLQYVEKFSKEINDI</sequence>
<proteinExistence type="predicted"/>
<dbReference type="OrthoDB" id="1267267at2"/>
<dbReference type="RefSeq" id="WP_053329022.1">
    <property type="nucleotide sequence ID" value="NZ_CP009928.1"/>
</dbReference>
<organism evidence="1 2">
    <name type="scientific">Chryseobacterium gallinarum</name>
    <dbReference type="NCBI Taxonomy" id="1324352"/>
    <lineage>
        <taxon>Bacteria</taxon>
        <taxon>Pseudomonadati</taxon>
        <taxon>Bacteroidota</taxon>
        <taxon>Flavobacteriia</taxon>
        <taxon>Flavobacteriales</taxon>
        <taxon>Weeksellaceae</taxon>
        <taxon>Chryseobacterium group</taxon>
        <taxon>Chryseobacterium</taxon>
    </lineage>
</organism>
<name>A0A0G3MBE9_CHRGL</name>